<dbReference type="EMBL" id="HBIJ01004342">
    <property type="protein sequence ID" value="CAE0362334.1"/>
    <property type="molecule type" value="Transcribed_RNA"/>
</dbReference>
<sequence length="191" mass="21321">MGRKVFLGRRQTSAELTAVFHWGGDDAPQWVTELRGKVLHENKENIVDGGVGKNEDDVEIGESTAIKESGEKVVLKKKKILKKPRVKRKPLFYPWGFKNVEPTVGGVVYGQYLLSHNVTVKPDSQVYPSALRRHREFRTKQKSSNSDLQSTALNDIDAQNYGSPASNHIAGLRIPRYGSVADCFQFAADPI</sequence>
<gene>
    <name evidence="1" type="ORF">ALAG00032_LOCUS3075</name>
</gene>
<accession>A0A7S3NIE3</accession>
<evidence type="ECO:0000313" key="1">
    <source>
        <dbReference type="EMBL" id="CAE0362334.1"/>
    </source>
</evidence>
<protein>
    <submittedName>
        <fullName evidence="1">Uncharacterized protein</fullName>
    </submittedName>
</protein>
<name>A0A7S3NIE3_9STRA</name>
<reference evidence="1" key="1">
    <citation type="submission" date="2021-01" db="EMBL/GenBank/DDBJ databases">
        <authorList>
            <person name="Corre E."/>
            <person name="Pelletier E."/>
            <person name="Niang G."/>
            <person name="Scheremetjew M."/>
            <person name="Finn R."/>
            <person name="Kale V."/>
            <person name="Holt S."/>
            <person name="Cochrane G."/>
            <person name="Meng A."/>
            <person name="Brown T."/>
            <person name="Cohen L."/>
        </authorList>
    </citation>
    <scope>NUCLEOTIDE SEQUENCE</scope>
    <source>
        <strain evidence="1">CCMP1510</strain>
    </source>
</reference>
<organism evidence="1">
    <name type="scientific">Aureoumbra lagunensis</name>
    <dbReference type="NCBI Taxonomy" id="44058"/>
    <lineage>
        <taxon>Eukaryota</taxon>
        <taxon>Sar</taxon>
        <taxon>Stramenopiles</taxon>
        <taxon>Ochrophyta</taxon>
        <taxon>Pelagophyceae</taxon>
        <taxon>Pelagomonadales</taxon>
        <taxon>Aureoumbra</taxon>
    </lineage>
</organism>
<dbReference type="AlphaFoldDB" id="A0A7S3NIE3"/>
<proteinExistence type="predicted"/>